<reference evidence="2 3" key="1">
    <citation type="journal article" date="2012" name="J. Bacteriol.">
        <title>Genome sequence of Thalassospira xiamenensis type strain M-5.</title>
        <authorList>
            <person name="Lai Q."/>
            <person name="Shao Z."/>
        </authorList>
    </citation>
    <scope>NUCLEOTIDE SEQUENCE [LARGE SCALE GENOMIC DNA]</scope>
    <source>
        <strain evidence="2 3">M-5</strain>
    </source>
</reference>
<dbReference type="GO" id="GO:0003676">
    <property type="term" value="F:nucleic acid binding"/>
    <property type="evidence" value="ECO:0007669"/>
    <property type="project" value="InterPro"/>
</dbReference>
<evidence type="ECO:0000313" key="2">
    <source>
        <dbReference type="EMBL" id="AJD51872.1"/>
    </source>
</evidence>
<dbReference type="Pfam" id="PF10108">
    <property type="entry name" value="DNA_pol_B_exo2"/>
    <property type="match status" value="1"/>
</dbReference>
<dbReference type="EMBL" id="CP004388">
    <property type="protein sequence ID" value="AJD51872.1"/>
    <property type="molecule type" value="Genomic_DNA"/>
</dbReference>
<dbReference type="InterPro" id="IPR036397">
    <property type="entry name" value="RNaseH_sf"/>
</dbReference>
<dbReference type="InterPro" id="IPR019288">
    <property type="entry name" value="3'-5'_exonuclease_PolB-like"/>
</dbReference>
<dbReference type="KEGG" id="txi:TH3_08770"/>
<evidence type="ECO:0000313" key="3">
    <source>
        <dbReference type="Proteomes" id="UP000007127"/>
    </source>
</evidence>
<sequence length="292" mass="32804">MACLCCAKRIFAGGTMTHDSLFVFDIETVPDIDVLPQLTGETAPDPATGREMLEKYHLDITDGRNGFPRQPFHKVVAISFLRATIQRDGNLETYEIEELRSGGDLTSEETDLVNGFFAYCGKLYPRLVSFNGRGFDLPVLKYRAMKHGVSARWLHQSANKWENYTSRYAPNWHCDLAEVLSDYGASARTKMNEVCAALDLPGKTGVDGSKVSDMYDNGEIEGIRRYCETDVLNTYLLYLRYVLHTGLSDHDGYNHAINLTVAWLEERAGDIPAYQEFLDAWRASSAGSFNLL</sequence>
<protein>
    <recommendedName>
        <fullName evidence="1">Predicted 3'-5' exonuclease PolB-like domain-containing protein</fullName>
    </recommendedName>
</protein>
<organism evidence="2 3">
    <name type="scientific">Thalassospira xiamenensis M-5 = DSM 17429</name>
    <dbReference type="NCBI Taxonomy" id="1123366"/>
    <lineage>
        <taxon>Bacteria</taxon>
        <taxon>Pseudomonadati</taxon>
        <taxon>Pseudomonadota</taxon>
        <taxon>Alphaproteobacteria</taxon>
        <taxon>Rhodospirillales</taxon>
        <taxon>Thalassospiraceae</taxon>
        <taxon>Thalassospira</taxon>
    </lineage>
</organism>
<dbReference type="SUPFAM" id="SSF53098">
    <property type="entry name" value="Ribonuclease H-like"/>
    <property type="match status" value="1"/>
</dbReference>
<dbReference type="InterPro" id="IPR012337">
    <property type="entry name" value="RNaseH-like_sf"/>
</dbReference>
<dbReference type="Proteomes" id="UP000007127">
    <property type="component" value="Chromosome"/>
</dbReference>
<name>A0AB72UCL8_9PROT</name>
<dbReference type="CDD" id="cd05782">
    <property type="entry name" value="DNA_polB_like1_exo"/>
    <property type="match status" value="1"/>
</dbReference>
<accession>A0AB72UCL8</accession>
<gene>
    <name evidence="2" type="ORF">TH3_08770</name>
</gene>
<evidence type="ECO:0000259" key="1">
    <source>
        <dbReference type="Pfam" id="PF10108"/>
    </source>
</evidence>
<feature type="domain" description="Predicted 3'-5' exonuclease PolB-like" evidence="1">
    <location>
        <begin position="67"/>
        <end position="281"/>
    </location>
</feature>
<dbReference type="AlphaFoldDB" id="A0AB72UCL8"/>
<dbReference type="Gene3D" id="3.30.420.10">
    <property type="entry name" value="Ribonuclease H-like superfamily/Ribonuclease H"/>
    <property type="match status" value="1"/>
</dbReference>
<proteinExistence type="predicted"/>